<accession>A0A368N077</accession>
<dbReference type="PROSITE" id="PS50110">
    <property type="entry name" value="RESPONSE_REGULATORY"/>
    <property type="match status" value="1"/>
</dbReference>
<dbReference type="PANTHER" id="PTHR48111">
    <property type="entry name" value="REGULATOR OF RPOS"/>
    <property type="match status" value="1"/>
</dbReference>
<keyword evidence="4 8" id="KW-0238">DNA-binding</keyword>
<dbReference type="GO" id="GO:0006355">
    <property type="term" value="P:regulation of DNA-templated transcription"/>
    <property type="evidence" value="ECO:0007669"/>
    <property type="project" value="TreeGrafter"/>
</dbReference>
<dbReference type="EMBL" id="QPIE01000004">
    <property type="protein sequence ID" value="RCU43044.1"/>
    <property type="molecule type" value="Genomic_DNA"/>
</dbReference>
<sequence>MKKIVLIEDEEILRKSLAHFLTSKSYLVLEFDNGLDAISYIEKEYPSIDLVITDLFLPFKGGHQVVQACKEIEGAQMPVMVLTASGVEETELDLLNMGADDFITKPFSPSVLLKRIEKLMA</sequence>
<organism evidence="8 9">
    <name type="scientific">Chryseobacterium lacus</name>
    <dbReference type="NCBI Taxonomy" id="2058346"/>
    <lineage>
        <taxon>Bacteria</taxon>
        <taxon>Pseudomonadati</taxon>
        <taxon>Bacteroidota</taxon>
        <taxon>Flavobacteriia</taxon>
        <taxon>Flavobacteriales</taxon>
        <taxon>Weeksellaceae</taxon>
        <taxon>Chryseobacterium group</taxon>
        <taxon>Chryseobacterium</taxon>
    </lineage>
</organism>
<dbReference type="SMART" id="SM00448">
    <property type="entry name" value="REC"/>
    <property type="match status" value="1"/>
</dbReference>
<evidence type="ECO:0000259" key="7">
    <source>
        <dbReference type="PROSITE" id="PS50110"/>
    </source>
</evidence>
<dbReference type="SUPFAM" id="SSF52172">
    <property type="entry name" value="CheY-like"/>
    <property type="match status" value="1"/>
</dbReference>
<dbReference type="InterPro" id="IPR001789">
    <property type="entry name" value="Sig_transdc_resp-reg_receiver"/>
</dbReference>
<dbReference type="Pfam" id="PF00072">
    <property type="entry name" value="Response_reg"/>
    <property type="match status" value="1"/>
</dbReference>
<evidence type="ECO:0000313" key="9">
    <source>
        <dbReference type="Proteomes" id="UP000252172"/>
    </source>
</evidence>
<evidence type="ECO:0000256" key="1">
    <source>
        <dbReference type="ARBA" id="ARBA00022553"/>
    </source>
</evidence>
<keyword evidence="2" id="KW-0902">Two-component regulatory system</keyword>
<dbReference type="AlphaFoldDB" id="A0A368N077"/>
<dbReference type="Gene3D" id="3.40.50.2300">
    <property type="match status" value="1"/>
</dbReference>
<feature type="modified residue" description="4-aspartylphosphate" evidence="6">
    <location>
        <position position="54"/>
    </location>
</feature>
<evidence type="ECO:0000256" key="2">
    <source>
        <dbReference type="ARBA" id="ARBA00023012"/>
    </source>
</evidence>
<keyword evidence="9" id="KW-1185">Reference proteome</keyword>
<dbReference type="PANTHER" id="PTHR48111:SF1">
    <property type="entry name" value="TWO-COMPONENT RESPONSE REGULATOR ORR33"/>
    <property type="match status" value="1"/>
</dbReference>
<proteinExistence type="predicted"/>
<dbReference type="GO" id="GO:0005829">
    <property type="term" value="C:cytosol"/>
    <property type="evidence" value="ECO:0007669"/>
    <property type="project" value="TreeGrafter"/>
</dbReference>
<dbReference type="Proteomes" id="UP000252172">
    <property type="component" value="Unassembled WGS sequence"/>
</dbReference>
<protein>
    <submittedName>
        <fullName evidence="8">DNA-binding response regulator</fullName>
    </submittedName>
</protein>
<evidence type="ECO:0000256" key="6">
    <source>
        <dbReference type="PROSITE-ProRule" id="PRU00169"/>
    </source>
</evidence>
<keyword evidence="3" id="KW-0805">Transcription regulation</keyword>
<reference evidence="8 9" key="1">
    <citation type="submission" date="2018-07" db="EMBL/GenBank/DDBJ databases">
        <title>Chryseobacterium lacus sp. nov., isolated from lake water.</title>
        <authorList>
            <person name="Li C.-M."/>
        </authorList>
    </citation>
    <scope>NUCLEOTIDE SEQUENCE [LARGE SCALE GENOMIC DNA]</scope>
    <source>
        <strain evidence="8 9">YLOS41</strain>
    </source>
</reference>
<name>A0A368N077_9FLAO</name>
<dbReference type="OrthoDB" id="9789181at2"/>
<comment type="caution">
    <text evidence="8">The sequence shown here is derived from an EMBL/GenBank/DDBJ whole genome shotgun (WGS) entry which is preliminary data.</text>
</comment>
<keyword evidence="1 6" id="KW-0597">Phosphoprotein</keyword>
<evidence type="ECO:0000313" key="8">
    <source>
        <dbReference type="EMBL" id="RCU43044.1"/>
    </source>
</evidence>
<dbReference type="GO" id="GO:0000156">
    <property type="term" value="F:phosphorelay response regulator activity"/>
    <property type="evidence" value="ECO:0007669"/>
    <property type="project" value="TreeGrafter"/>
</dbReference>
<feature type="domain" description="Response regulatory" evidence="7">
    <location>
        <begin position="3"/>
        <end position="120"/>
    </location>
</feature>
<dbReference type="GO" id="GO:0032993">
    <property type="term" value="C:protein-DNA complex"/>
    <property type="evidence" value="ECO:0007669"/>
    <property type="project" value="TreeGrafter"/>
</dbReference>
<evidence type="ECO:0000256" key="5">
    <source>
        <dbReference type="ARBA" id="ARBA00023163"/>
    </source>
</evidence>
<evidence type="ECO:0000256" key="4">
    <source>
        <dbReference type="ARBA" id="ARBA00023125"/>
    </source>
</evidence>
<dbReference type="GO" id="GO:0000976">
    <property type="term" value="F:transcription cis-regulatory region binding"/>
    <property type="evidence" value="ECO:0007669"/>
    <property type="project" value="TreeGrafter"/>
</dbReference>
<dbReference type="RefSeq" id="WP_114303631.1">
    <property type="nucleotide sequence ID" value="NZ_QPIE01000004.1"/>
</dbReference>
<keyword evidence="5" id="KW-0804">Transcription</keyword>
<dbReference type="InterPro" id="IPR011006">
    <property type="entry name" value="CheY-like_superfamily"/>
</dbReference>
<evidence type="ECO:0000256" key="3">
    <source>
        <dbReference type="ARBA" id="ARBA00023015"/>
    </source>
</evidence>
<dbReference type="InterPro" id="IPR039420">
    <property type="entry name" value="WalR-like"/>
</dbReference>
<gene>
    <name evidence="8" type="ORF">DQ356_06325</name>
</gene>